<dbReference type="Gene3D" id="3.40.50.300">
    <property type="entry name" value="P-loop containing nucleotide triphosphate hydrolases"/>
    <property type="match status" value="1"/>
</dbReference>
<sequence length="548" mass="61727">MADPTQVLTFAEYKSQHGSEQKQRGSKRPKCAKAYNPALEPTPNHPWFDLHRTEKDQEVRDIVDMVVGIAQNARPEDKELASLLKLGNELREILIAASSEVATVGQQGMGKSLMVNALTNRRNLSKTSARGGACTASAIKYGLKPGVSDTEESYDASVQFMDDNCLKEIITEHARRYHHFHFGTVDPDCQFEEERAAHTAEDFFSLVFNAKNDHEAKTTLKGLLSHNSMAGEDFVGAVLSEAHERIGETAADGNRAIKFEGIGIESLMKQVEQYVSDVKDFSSLWPLVDNVTILTSSVLARNGVVLVDLPGLGDLNQSRTAATNTVRRKAQFEIIAAKSERVTTEEVVDQQIKQSIRAHGAKNTILVLTKIDEYFLDVHSVETEIQESQAHPFPLIKDYIQETDEVIASLEIDPYIDDAGDQVDLLYLYQEHLTRIAQYAFIRARAADMEKEMRTKYLSEDPNPIHVFSISASMYLDWLKERQKQRPFLTPEMTGVPALRTFLLSLTAENNYQAYRDHIFIKLPLLVDKVRRIAHNEKKDNAYMVTRP</sequence>
<evidence type="ECO:0000259" key="2">
    <source>
        <dbReference type="Pfam" id="PF00350"/>
    </source>
</evidence>
<evidence type="ECO:0000313" key="3">
    <source>
        <dbReference type="EMBL" id="KAF1952654.1"/>
    </source>
</evidence>
<dbReference type="Pfam" id="PF00350">
    <property type="entry name" value="Dynamin_N"/>
    <property type="match status" value="1"/>
</dbReference>
<dbReference type="InterPro" id="IPR045063">
    <property type="entry name" value="Dynamin_N"/>
</dbReference>
<dbReference type="InterPro" id="IPR027417">
    <property type="entry name" value="P-loop_NTPase"/>
</dbReference>
<dbReference type="PANTHER" id="PTHR36681">
    <property type="entry name" value="NUCLEAR GTPASE, GERMINAL CENTER-ASSOCIATED, TANDEM DUPLICATE 3"/>
    <property type="match status" value="1"/>
</dbReference>
<accession>A0A6A5TKE2</accession>
<proteinExistence type="predicted"/>
<organism evidence="3 4">
    <name type="scientific">Byssothecium circinans</name>
    <dbReference type="NCBI Taxonomy" id="147558"/>
    <lineage>
        <taxon>Eukaryota</taxon>
        <taxon>Fungi</taxon>
        <taxon>Dikarya</taxon>
        <taxon>Ascomycota</taxon>
        <taxon>Pezizomycotina</taxon>
        <taxon>Dothideomycetes</taxon>
        <taxon>Pleosporomycetidae</taxon>
        <taxon>Pleosporales</taxon>
        <taxon>Massarineae</taxon>
        <taxon>Massarinaceae</taxon>
        <taxon>Byssothecium</taxon>
    </lineage>
</organism>
<keyword evidence="4" id="KW-1185">Reference proteome</keyword>
<dbReference type="OrthoDB" id="3598281at2759"/>
<protein>
    <recommendedName>
        <fullName evidence="2">Dynamin N-terminal domain-containing protein</fullName>
    </recommendedName>
</protein>
<dbReference type="SUPFAM" id="SSF52540">
    <property type="entry name" value="P-loop containing nucleoside triphosphate hydrolases"/>
    <property type="match status" value="1"/>
</dbReference>
<gene>
    <name evidence="3" type="ORF">CC80DRAFT_552151</name>
</gene>
<dbReference type="Proteomes" id="UP000800035">
    <property type="component" value="Unassembled WGS sequence"/>
</dbReference>
<dbReference type="EMBL" id="ML977009">
    <property type="protein sequence ID" value="KAF1952654.1"/>
    <property type="molecule type" value="Genomic_DNA"/>
</dbReference>
<feature type="compositionally biased region" description="Basic and acidic residues" evidence="1">
    <location>
        <begin position="14"/>
        <end position="23"/>
    </location>
</feature>
<evidence type="ECO:0000313" key="4">
    <source>
        <dbReference type="Proteomes" id="UP000800035"/>
    </source>
</evidence>
<feature type="region of interest" description="Disordered" evidence="1">
    <location>
        <begin position="1"/>
        <end position="33"/>
    </location>
</feature>
<reference evidence="3" key="1">
    <citation type="journal article" date="2020" name="Stud. Mycol.">
        <title>101 Dothideomycetes genomes: a test case for predicting lifestyles and emergence of pathogens.</title>
        <authorList>
            <person name="Haridas S."/>
            <person name="Albert R."/>
            <person name="Binder M."/>
            <person name="Bloem J."/>
            <person name="Labutti K."/>
            <person name="Salamov A."/>
            <person name="Andreopoulos B."/>
            <person name="Baker S."/>
            <person name="Barry K."/>
            <person name="Bills G."/>
            <person name="Bluhm B."/>
            <person name="Cannon C."/>
            <person name="Castanera R."/>
            <person name="Culley D."/>
            <person name="Daum C."/>
            <person name="Ezra D."/>
            <person name="Gonzalez J."/>
            <person name="Henrissat B."/>
            <person name="Kuo A."/>
            <person name="Liang C."/>
            <person name="Lipzen A."/>
            <person name="Lutzoni F."/>
            <person name="Magnuson J."/>
            <person name="Mondo S."/>
            <person name="Nolan M."/>
            <person name="Ohm R."/>
            <person name="Pangilinan J."/>
            <person name="Park H.-J."/>
            <person name="Ramirez L."/>
            <person name="Alfaro M."/>
            <person name="Sun H."/>
            <person name="Tritt A."/>
            <person name="Yoshinaga Y."/>
            <person name="Zwiers L.-H."/>
            <person name="Turgeon B."/>
            <person name="Goodwin S."/>
            <person name="Spatafora J."/>
            <person name="Crous P."/>
            <person name="Grigoriev I."/>
        </authorList>
    </citation>
    <scope>NUCLEOTIDE SEQUENCE</scope>
    <source>
        <strain evidence="3">CBS 675.92</strain>
    </source>
</reference>
<dbReference type="PANTHER" id="PTHR36681:SF3">
    <property type="entry name" value="NUCLEAR GTPASE, GERMINAL CENTER-ASSOCIATED, TANDEM DUPLICATE 3"/>
    <property type="match status" value="1"/>
</dbReference>
<name>A0A6A5TKE2_9PLEO</name>
<dbReference type="AlphaFoldDB" id="A0A6A5TKE2"/>
<evidence type="ECO:0000256" key="1">
    <source>
        <dbReference type="SAM" id="MobiDB-lite"/>
    </source>
</evidence>
<feature type="domain" description="Dynamin N-terminal" evidence="2">
    <location>
        <begin position="101"/>
        <end position="371"/>
    </location>
</feature>